<dbReference type="AlphaFoldDB" id="A0A7X0F812"/>
<organism evidence="2 3">
    <name type="scientific">Aminobacter aganoensis</name>
    <dbReference type="NCBI Taxonomy" id="83264"/>
    <lineage>
        <taxon>Bacteria</taxon>
        <taxon>Pseudomonadati</taxon>
        <taxon>Pseudomonadota</taxon>
        <taxon>Alphaproteobacteria</taxon>
        <taxon>Hyphomicrobiales</taxon>
        <taxon>Phyllobacteriaceae</taxon>
        <taxon>Aminobacter</taxon>
    </lineage>
</organism>
<comment type="caution">
    <text evidence="2">The sequence shown here is derived from an EMBL/GenBank/DDBJ whole genome shotgun (WGS) entry which is preliminary data.</text>
</comment>
<proteinExistence type="predicted"/>
<name>A0A7X0F812_9HYPH</name>
<dbReference type="EMBL" id="JACHOU010000005">
    <property type="protein sequence ID" value="MBB6354782.1"/>
    <property type="molecule type" value="Genomic_DNA"/>
</dbReference>
<evidence type="ECO:0000313" key="3">
    <source>
        <dbReference type="Proteomes" id="UP000536262"/>
    </source>
</evidence>
<dbReference type="Proteomes" id="UP000536262">
    <property type="component" value="Unassembled WGS sequence"/>
</dbReference>
<feature type="domain" description="DUF2249" evidence="1">
    <location>
        <begin position="11"/>
        <end position="80"/>
    </location>
</feature>
<gene>
    <name evidence="2" type="ORF">GGR00_002578</name>
</gene>
<protein>
    <submittedName>
        <fullName evidence="2">Uncharacterized protein (DUF2249 family)</fullName>
    </submittedName>
</protein>
<dbReference type="RefSeq" id="WP_055970005.1">
    <property type="nucleotide sequence ID" value="NZ_BAABEG010000001.1"/>
</dbReference>
<evidence type="ECO:0000313" key="2">
    <source>
        <dbReference type="EMBL" id="MBB6354782.1"/>
    </source>
</evidence>
<accession>A0A7X0F812</accession>
<keyword evidence="3" id="KW-1185">Reference proteome</keyword>
<sequence>MANAEVGTNPVIDVRTIPRMERHPRIFAMVDGLSLGGTLILTSDHDPRPLHYQLEMAFPTELTWEYLEQGPEVWRVEIGRKDGSGCDCCCGSGH</sequence>
<reference evidence="2 3" key="1">
    <citation type="submission" date="2020-08" db="EMBL/GenBank/DDBJ databases">
        <title>Genomic Encyclopedia of Type Strains, Phase IV (KMG-IV): sequencing the most valuable type-strain genomes for metagenomic binning, comparative biology and taxonomic classification.</title>
        <authorList>
            <person name="Goeker M."/>
        </authorList>
    </citation>
    <scope>NUCLEOTIDE SEQUENCE [LARGE SCALE GENOMIC DNA]</scope>
    <source>
        <strain evidence="2 3">DSM 7051</strain>
    </source>
</reference>
<evidence type="ECO:0000259" key="1">
    <source>
        <dbReference type="Pfam" id="PF10006"/>
    </source>
</evidence>
<dbReference type="InterPro" id="IPR018720">
    <property type="entry name" value="DUF2249"/>
</dbReference>
<dbReference type="Pfam" id="PF10006">
    <property type="entry name" value="DUF2249"/>
    <property type="match status" value="1"/>
</dbReference>